<evidence type="ECO:0000313" key="7">
    <source>
        <dbReference type="EMBL" id="KAK7390554.1"/>
    </source>
</evidence>
<protein>
    <submittedName>
        <fullName evidence="7">Uncharacterized protein</fullName>
    </submittedName>
</protein>
<organism evidence="7 8">
    <name type="scientific">Psophocarpus tetragonolobus</name>
    <name type="common">Winged bean</name>
    <name type="synonym">Dolichos tetragonolobus</name>
    <dbReference type="NCBI Taxonomy" id="3891"/>
    <lineage>
        <taxon>Eukaryota</taxon>
        <taxon>Viridiplantae</taxon>
        <taxon>Streptophyta</taxon>
        <taxon>Embryophyta</taxon>
        <taxon>Tracheophyta</taxon>
        <taxon>Spermatophyta</taxon>
        <taxon>Magnoliopsida</taxon>
        <taxon>eudicotyledons</taxon>
        <taxon>Gunneridae</taxon>
        <taxon>Pentapetalae</taxon>
        <taxon>rosids</taxon>
        <taxon>fabids</taxon>
        <taxon>Fabales</taxon>
        <taxon>Fabaceae</taxon>
        <taxon>Papilionoideae</taxon>
        <taxon>50 kb inversion clade</taxon>
        <taxon>NPAAA clade</taxon>
        <taxon>indigoferoid/millettioid clade</taxon>
        <taxon>Phaseoleae</taxon>
        <taxon>Psophocarpus</taxon>
    </lineage>
</organism>
<keyword evidence="5" id="KW-1015">Disulfide bond</keyword>
<keyword evidence="8" id="KW-1185">Reference proteome</keyword>
<accession>A0AAN9XG65</accession>
<dbReference type="GO" id="GO:0050832">
    <property type="term" value="P:defense response to fungus"/>
    <property type="evidence" value="ECO:0007669"/>
    <property type="project" value="UniProtKB-KW"/>
</dbReference>
<proteinExistence type="inferred from homology"/>
<dbReference type="AlphaFoldDB" id="A0AAN9XG65"/>
<dbReference type="Pfam" id="PF25052">
    <property type="entry name" value="AtDEF-like"/>
    <property type="match status" value="1"/>
</dbReference>
<evidence type="ECO:0000313" key="8">
    <source>
        <dbReference type="Proteomes" id="UP001386955"/>
    </source>
</evidence>
<keyword evidence="4" id="KW-0611">Plant defense</keyword>
<keyword evidence="2" id="KW-0929">Antimicrobial</keyword>
<comment type="similarity">
    <text evidence="1">Belongs to the DEFL family.</text>
</comment>
<keyword evidence="6" id="KW-1133">Transmembrane helix</keyword>
<keyword evidence="3" id="KW-0295">Fungicide</keyword>
<evidence type="ECO:0000256" key="1">
    <source>
        <dbReference type="ARBA" id="ARBA00006722"/>
    </source>
</evidence>
<dbReference type="EMBL" id="JAYMYS010000006">
    <property type="protein sequence ID" value="KAK7390554.1"/>
    <property type="molecule type" value="Genomic_DNA"/>
</dbReference>
<evidence type="ECO:0000256" key="2">
    <source>
        <dbReference type="ARBA" id="ARBA00022529"/>
    </source>
</evidence>
<feature type="transmembrane region" description="Helical" evidence="6">
    <location>
        <begin position="28"/>
        <end position="47"/>
    </location>
</feature>
<name>A0AAN9XG65_PSOTE</name>
<gene>
    <name evidence="7" type="ORF">VNO78_25863</name>
</gene>
<reference evidence="7 8" key="1">
    <citation type="submission" date="2024-01" db="EMBL/GenBank/DDBJ databases">
        <title>The genomes of 5 underutilized Papilionoideae crops provide insights into root nodulation and disease resistanc.</title>
        <authorList>
            <person name="Jiang F."/>
        </authorList>
    </citation>
    <scope>NUCLEOTIDE SEQUENCE [LARGE SCALE GENOMIC DNA]</scope>
    <source>
        <strain evidence="7">DUOXIRENSHENG_FW03</strain>
        <tissue evidence="7">Leaves</tissue>
    </source>
</reference>
<dbReference type="InterPro" id="IPR010851">
    <property type="entry name" value="DEFL"/>
</dbReference>
<sequence>MAEGWQYHHYYPYRRYHRDDERERHIKIDGLSFILGVMCIAFLLVSVSSTSGPITPPGLHCSNLGNCPNEKACNDYCAFYGFVHGGRCYTDGFSVFCCCIWTAGSPHSIP</sequence>
<dbReference type="Proteomes" id="UP001386955">
    <property type="component" value="Unassembled WGS sequence"/>
</dbReference>
<evidence type="ECO:0000256" key="4">
    <source>
        <dbReference type="ARBA" id="ARBA00022821"/>
    </source>
</evidence>
<keyword evidence="6" id="KW-0812">Transmembrane</keyword>
<evidence type="ECO:0000256" key="3">
    <source>
        <dbReference type="ARBA" id="ARBA00022577"/>
    </source>
</evidence>
<evidence type="ECO:0000256" key="6">
    <source>
        <dbReference type="SAM" id="Phobius"/>
    </source>
</evidence>
<keyword evidence="6" id="KW-0472">Membrane</keyword>
<evidence type="ECO:0000256" key="5">
    <source>
        <dbReference type="ARBA" id="ARBA00023157"/>
    </source>
</evidence>
<dbReference type="GO" id="GO:0031640">
    <property type="term" value="P:killing of cells of another organism"/>
    <property type="evidence" value="ECO:0007669"/>
    <property type="project" value="UniProtKB-KW"/>
</dbReference>
<comment type="caution">
    <text evidence="7">The sequence shown here is derived from an EMBL/GenBank/DDBJ whole genome shotgun (WGS) entry which is preliminary data.</text>
</comment>